<dbReference type="HOGENOM" id="CLU_1615383_0_0_2"/>
<keyword evidence="3" id="KW-1185">Reference proteome</keyword>
<feature type="transmembrane region" description="Helical" evidence="1">
    <location>
        <begin position="28"/>
        <end position="52"/>
    </location>
</feature>
<keyword evidence="1" id="KW-0812">Transmembrane</keyword>
<name>Q4JB97_SULAC</name>
<evidence type="ECO:0000313" key="3">
    <source>
        <dbReference type="Proteomes" id="UP000001018"/>
    </source>
</evidence>
<evidence type="ECO:0000256" key="1">
    <source>
        <dbReference type="SAM" id="Phobius"/>
    </source>
</evidence>
<organism evidence="2 3">
    <name type="scientific">Sulfolobus acidocaldarius (strain ATCC 33909 / DSM 639 / JCM 8929 / NBRC 15157 / NCIMB 11770)</name>
    <dbReference type="NCBI Taxonomy" id="330779"/>
    <lineage>
        <taxon>Archaea</taxon>
        <taxon>Thermoproteota</taxon>
        <taxon>Thermoprotei</taxon>
        <taxon>Sulfolobales</taxon>
        <taxon>Sulfolobaceae</taxon>
        <taxon>Sulfolobus</taxon>
    </lineage>
</organism>
<feature type="transmembrane region" description="Helical" evidence="1">
    <location>
        <begin position="146"/>
        <end position="168"/>
    </location>
</feature>
<keyword evidence="1" id="KW-0472">Membrane</keyword>
<feature type="transmembrane region" description="Helical" evidence="1">
    <location>
        <begin position="90"/>
        <end position="106"/>
    </location>
</feature>
<gene>
    <name evidence="2" type="ordered locus">Saci_0532</name>
</gene>
<evidence type="ECO:0000313" key="2">
    <source>
        <dbReference type="EMBL" id="AAY79933.1"/>
    </source>
</evidence>
<dbReference type="AlphaFoldDB" id="Q4JB97"/>
<keyword evidence="1" id="KW-1133">Transmembrane helix</keyword>
<dbReference type="SUPFAM" id="SSF103473">
    <property type="entry name" value="MFS general substrate transporter"/>
    <property type="match status" value="1"/>
</dbReference>
<feature type="transmembrane region" description="Helical" evidence="1">
    <location>
        <begin position="174"/>
        <end position="195"/>
    </location>
</feature>
<dbReference type="InterPro" id="IPR036259">
    <property type="entry name" value="MFS_trans_sf"/>
</dbReference>
<feature type="transmembrane region" description="Helical" evidence="1">
    <location>
        <begin position="112"/>
        <end position="134"/>
    </location>
</feature>
<reference evidence="2 3" key="1">
    <citation type="journal article" date="2005" name="J. Bacteriol.">
        <title>The genome of Sulfolobus acidocaldarius, a model organism of the Crenarchaeota.</title>
        <authorList>
            <person name="Chen L."/>
            <person name="Brugger K."/>
            <person name="Skovgaard M."/>
            <person name="Redder P."/>
            <person name="She Q."/>
            <person name="Torarinsson E."/>
            <person name="Greve B."/>
            <person name="Awayez M."/>
            <person name="Zibat A."/>
            <person name="Klenk H.-P."/>
            <person name="Garrett R.A."/>
        </authorList>
    </citation>
    <scope>NUCLEOTIDE SEQUENCE [LARGE SCALE GENOMIC DNA]</scope>
    <source>
        <strain evidence="3">ATCC 33909 / DSM 639 / JCM 8929 / NBRC 15157 / NCIMB 11770</strain>
    </source>
</reference>
<protein>
    <recommendedName>
        <fullName evidence="4">Major facilitator superfamily (MFS) profile domain-containing protein</fullName>
    </recommendedName>
</protein>
<proteinExistence type="predicted"/>
<dbReference type="EMBL" id="CP000077">
    <property type="protein sequence ID" value="AAY79933.1"/>
    <property type="molecule type" value="Genomic_DNA"/>
</dbReference>
<evidence type="ECO:0008006" key="4">
    <source>
        <dbReference type="Google" id="ProtNLM"/>
    </source>
</evidence>
<accession>Q4JB97</accession>
<dbReference type="PATRIC" id="fig|330779.12.peg.522"/>
<sequence length="198" mass="21810">MKIVEVKGTINTERRIVSALRQLKQTRLVILSISLGLFSLVASPDSYILIIYSVEHFGFDKTTLGIFYSVQTLLYTVVPPLIGRIASRKILISAYTLEGVSFYLLTVTKTTIVGFLMMALLVFSAIAWEVLFFGEVAKIGGRGVKFGILSGISSSSTAITLAFSGYLYQISSTLLFYLYVLFIILSLLAFIIALYKGS</sequence>
<dbReference type="KEGG" id="sai:Saci_0532"/>
<feature type="transmembrane region" description="Helical" evidence="1">
    <location>
        <begin position="64"/>
        <end position="83"/>
    </location>
</feature>
<dbReference type="Proteomes" id="UP000001018">
    <property type="component" value="Chromosome"/>
</dbReference>
<dbReference type="Gene3D" id="1.20.1250.20">
    <property type="entry name" value="MFS general substrate transporter like domains"/>
    <property type="match status" value="1"/>
</dbReference>